<evidence type="ECO:0000313" key="1">
    <source>
        <dbReference type="EMBL" id="ABJ04036.1"/>
    </source>
</evidence>
<dbReference type="EMBL" id="CP000463">
    <property type="protein sequence ID" value="ABJ04036.1"/>
    <property type="molecule type" value="Genomic_DNA"/>
</dbReference>
<name>Q07VJ8_RHOP5</name>
<dbReference type="AlphaFoldDB" id="Q07VJ8"/>
<reference evidence="1" key="1">
    <citation type="submission" date="2006-09" db="EMBL/GenBank/DDBJ databases">
        <title>Complete sequence of Rhodopseudomonas palustris BisA53.</title>
        <authorList>
            <consortium name="US DOE Joint Genome Institute"/>
            <person name="Copeland A."/>
            <person name="Lucas S."/>
            <person name="Lapidus A."/>
            <person name="Barry K."/>
            <person name="Detter J.C."/>
            <person name="Glavina del Rio T."/>
            <person name="Hammon N."/>
            <person name="Israni S."/>
            <person name="Dalin E."/>
            <person name="Tice H."/>
            <person name="Pitluck S."/>
            <person name="Chain P."/>
            <person name="Malfatti S."/>
            <person name="Shin M."/>
            <person name="Vergez L."/>
            <person name="Schmutz J."/>
            <person name="Larimer F."/>
            <person name="Land M."/>
            <person name="Hauser L."/>
            <person name="Pelletier D.A."/>
            <person name="Kyrpides N."/>
            <person name="Kim E."/>
            <person name="Harwood C.S."/>
            <person name="Oda Y."/>
            <person name="Richardson P."/>
        </authorList>
    </citation>
    <scope>NUCLEOTIDE SEQUENCE [LARGE SCALE GENOMIC DNA]</scope>
    <source>
        <strain evidence="1">BisA53</strain>
    </source>
</reference>
<dbReference type="HOGENOM" id="CLU_1794989_0_0_5"/>
<proteinExistence type="predicted"/>
<sequence length="144" mass="16208">MQDAPEENREAWTGTERGAATEGDILENLRRAVEHAREQTVATGTDPCSSRLFAALADDRVQHHFVKHILSNEAFSRAYCLGNFIPEEDRLIFEFVCLPPKICLFPFKFLVRINVITEKVIDVIDPAPALLPVSEQVPGAMFRL</sequence>
<dbReference type="KEGG" id="rpe:RPE_0075"/>
<gene>
    <name evidence="1" type="ordered locus">RPE_0075</name>
</gene>
<organism evidence="1">
    <name type="scientific">Rhodopseudomonas palustris (strain BisA53)</name>
    <dbReference type="NCBI Taxonomy" id="316055"/>
    <lineage>
        <taxon>Bacteria</taxon>
        <taxon>Pseudomonadati</taxon>
        <taxon>Pseudomonadota</taxon>
        <taxon>Alphaproteobacteria</taxon>
        <taxon>Hyphomicrobiales</taxon>
        <taxon>Nitrobacteraceae</taxon>
        <taxon>Rhodopseudomonas</taxon>
    </lineage>
</organism>
<accession>Q07VJ8</accession>
<dbReference type="OrthoDB" id="9554171at2"/>
<protein>
    <submittedName>
        <fullName evidence="1">Uncharacterized protein</fullName>
    </submittedName>
</protein>